<evidence type="ECO:0000313" key="3">
    <source>
        <dbReference type="Proteomes" id="UP000183940"/>
    </source>
</evidence>
<evidence type="ECO:0000256" key="1">
    <source>
        <dbReference type="SAM" id="MobiDB-lite"/>
    </source>
</evidence>
<feature type="compositionally biased region" description="Polar residues" evidence="1">
    <location>
        <begin position="7"/>
        <end position="28"/>
    </location>
</feature>
<comment type="caution">
    <text evidence="2">The sequence shown here is derived from an EMBL/GenBank/DDBJ whole genome shotgun (WGS) entry which is preliminary data.</text>
</comment>
<dbReference type="EMBL" id="MLAW01000045">
    <property type="protein sequence ID" value="OJJ21903.1"/>
    <property type="molecule type" value="Genomic_DNA"/>
</dbReference>
<sequence length="132" mass="14520">MAEMRTKSQSPAAQKAGNRSNCSTGKQSGQRFERFDILEHLDLLEPTKRKNFYHCPNCGKNDFHVNPMDGKFACFSGGCSSDSIVEALKRKAGTWEERGSGSKTPLTSSPPAASLWTGIPCLFKQYQITITA</sequence>
<organism evidence="2 3">
    <name type="scientific">Roseofilum reptotaenium AO1-A</name>
    <dbReference type="NCBI Taxonomy" id="1925591"/>
    <lineage>
        <taxon>Bacteria</taxon>
        <taxon>Bacillati</taxon>
        <taxon>Cyanobacteriota</taxon>
        <taxon>Cyanophyceae</taxon>
        <taxon>Desertifilales</taxon>
        <taxon>Desertifilaceae</taxon>
        <taxon>Roseofilum</taxon>
    </lineage>
</organism>
<gene>
    <name evidence="2" type="ORF">BI308_20080</name>
</gene>
<dbReference type="Proteomes" id="UP000183940">
    <property type="component" value="Unassembled WGS sequence"/>
</dbReference>
<evidence type="ECO:0000313" key="2">
    <source>
        <dbReference type="EMBL" id="OJJ21903.1"/>
    </source>
</evidence>
<name>A0A1L9QM82_9CYAN</name>
<proteinExistence type="predicted"/>
<accession>A0A1L9QM82</accession>
<dbReference type="AlphaFoldDB" id="A0A1L9QM82"/>
<keyword evidence="3" id="KW-1185">Reference proteome</keyword>
<feature type="region of interest" description="Disordered" evidence="1">
    <location>
        <begin position="1"/>
        <end position="28"/>
    </location>
</feature>
<reference evidence="2" key="1">
    <citation type="submission" date="2016-10" db="EMBL/GenBank/DDBJ databases">
        <title>CRISPR-Cas defence system in Roseofilum reptotaenium: evidence of a bacteriophage-cyanobacterium arms race in the coral black band disease.</title>
        <authorList>
            <person name="Buerger P."/>
            <person name="Wood-Charlson E.M."/>
            <person name="Weynberg K.D."/>
            <person name="Willis B."/>
            <person name="Van Oppen M.J."/>
        </authorList>
    </citation>
    <scope>NUCLEOTIDE SEQUENCE [LARGE SCALE GENOMIC DNA]</scope>
    <source>
        <strain evidence="2">AO1-A</strain>
    </source>
</reference>
<dbReference type="SUPFAM" id="SSF57783">
    <property type="entry name" value="Zinc beta-ribbon"/>
    <property type="match status" value="1"/>
</dbReference>
<protein>
    <submittedName>
        <fullName evidence="2">Uncharacterized protein</fullName>
    </submittedName>
</protein>